<name>A0AAN6GLX2_9BASI</name>
<feature type="region of interest" description="Disordered" evidence="1">
    <location>
        <begin position="1"/>
        <end position="28"/>
    </location>
</feature>
<feature type="compositionally biased region" description="Polar residues" evidence="1">
    <location>
        <begin position="14"/>
        <end position="28"/>
    </location>
</feature>
<keyword evidence="2" id="KW-0812">Transmembrane</keyword>
<dbReference type="Proteomes" id="UP001176517">
    <property type="component" value="Unassembled WGS sequence"/>
</dbReference>
<gene>
    <name evidence="3" type="ORF">OC846_004880</name>
</gene>
<reference evidence="3" key="1">
    <citation type="journal article" date="2023" name="PhytoFront">
        <title>Draft Genome Resources of Seven Strains of Tilletia horrida, Causal Agent of Kernel Smut of Rice.</title>
        <authorList>
            <person name="Khanal S."/>
            <person name="Antony Babu S."/>
            <person name="Zhou X.G."/>
        </authorList>
    </citation>
    <scope>NUCLEOTIDE SEQUENCE</scope>
    <source>
        <strain evidence="3">TX6</strain>
    </source>
</reference>
<evidence type="ECO:0000256" key="2">
    <source>
        <dbReference type="SAM" id="Phobius"/>
    </source>
</evidence>
<comment type="caution">
    <text evidence="3">The sequence shown here is derived from an EMBL/GenBank/DDBJ whole genome shotgun (WGS) entry which is preliminary data.</text>
</comment>
<evidence type="ECO:0000313" key="4">
    <source>
        <dbReference type="Proteomes" id="UP001176517"/>
    </source>
</evidence>
<feature type="transmembrane region" description="Helical" evidence="2">
    <location>
        <begin position="35"/>
        <end position="53"/>
    </location>
</feature>
<keyword evidence="2" id="KW-1133">Transmembrane helix</keyword>
<feature type="transmembrane region" description="Helical" evidence="2">
    <location>
        <begin position="249"/>
        <end position="276"/>
    </location>
</feature>
<keyword evidence="4" id="KW-1185">Reference proteome</keyword>
<feature type="transmembrane region" description="Helical" evidence="2">
    <location>
        <begin position="151"/>
        <end position="174"/>
    </location>
</feature>
<feature type="transmembrane region" description="Helical" evidence="2">
    <location>
        <begin position="282"/>
        <end position="300"/>
    </location>
</feature>
<protein>
    <recommendedName>
        <fullName evidence="5">Transmembrane protein</fullName>
    </recommendedName>
</protein>
<evidence type="ECO:0008006" key="5">
    <source>
        <dbReference type="Google" id="ProtNLM"/>
    </source>
</evidence>
<dbReference type="AlphaFoldDB" id="A0AAN6GLX2"/>
<proteinExistence type="predicted"/>
<feature type="transmembrane region" description="Helical" evidence="2">
    <location>
        <begin position="212"/>
        <end position="237"/>
    </location>
</feature>
<accession>A0AAN6GLX2</accession>
<organism evidence="3 4">
    <name type="scientific">Tilletia horrida</name>
    <dbReference type="NCBI Taxonomy" id="155126"/>
    <lineage>
        <taxon>Eukaryota</taxon>
        <taxon>Fungi</taxon>
        <taxon>Dikarya</taxon>
        <taxon>Basidiomycota</taxon>
        <taxon>Ustilaginomycotina</taxon>
        <taxon>Exobasidiomycetes</taxon>
        <taxon>Tilletiales</taxon>
        <taxon>Tilletiaceae</taxon>
        <taxon>Tilletia</taxon>
    </lineage>
</organism>
<evidence type="ECO:0000313" key="3">
    <source>
        <dbReference type="EMBL" id="KAK0547388.1"/>
    </source>
</evidence>
<feature type="transmembrane region" description="Helical" evidence="2">
    <location>
        <begin position="113"/>
        <end position="139"/>
    </location>
</feature>
<dbReference type="EMBL" id="JAPDMZ010000163">
    <property type="protein sequence ID" value="KAK0547388.1"/>
    <property type="molecule type" value="Genomic_DNA"/>
</dbReference>
<keyword evidence="2" id="KW-0472">Membrane</keyword>
<sequence length="402" mass="44797">MVASWSPPEDMLSMSPNGPGQESASSGPSRLNMQMVIPFVTLAIPLWEHLVGFPLELRAWNCMYRRKRRSGPRLCLPTAVFILSLRYATLVFCIVWAMAYFGTHWSTRNCQALWPVSATITTLLCCLTSLAMSIRIAALIPAAVQKSSTVYLLRATLGIFLVVQTVAFVVGWTMTEGLAFTAFQGRCTATLQGKQDSTPQPLTILIVFHERALLLLDFGCVLLQNCLITVCICWLLYRIRQQGTSTTSLVVMIVGNSIQYFVATSICAAFCMAWFVRKDPSITLLNLYVCLSAVFAIRMLSSEFTYGDRRTSYHNSEFTVRTGGPYAAKARFEHTTQPTGVQQKRYGGGLTDIEAVSVYPHGRSVERPEPVWRDEGVSSRVLESVRSLHLPSVSMSKQWKES</sequence>
<evidence type="ECO:0000256" key="1">
    <source>
        <dbReference type="SAM" id="MobiDB-lite"/>
    </source>
</evidence>
<feature type="transmembrane region" description="Helical" evidence="2">
    <location>
        <begin position="74"/>
        <end position="101"/>
    </location>
</feature>